<dbReference type="InterPro" id="IPR004843">
    <property type="entry name" value="Calcineurin-like_PHP"/>
</dbReference>
<keyword evidence="2" id="KW-0378">Hydrolase</keyword>
<reference evidence="5 6" key="1">
    <citation type="submission" date="2023-07" db="EMBL/GenBank/DDBJ databases">
        <title>Genomic Encyclopedia of Type Strains, Phase IV (KMG-IV): sequencing the most valuable type-strain genomes for metagenomic binning, comparative biology and taxonomic classification.</title>
        <authorList>
            <person name="Goeker M."/>
        </authorList>
    </citation>
    <scope>NUCLEOTIDE SEQUENCE [LARGE SCALE GENOMIC DNA]</scope>
    <source>
        <strain evidence="5 6">B1-1</strain>
    </source>
</reference>
<dbReference type="Gene3D" id="3.60.21.10">
    <property type="match status" value="1"/>
</dbReference>
<evidence type="ECO:0000313" key="5">
    <source>
        <dbReference type="EMBL" id="MDQ0517473.1"/>
    </source>
</evidence>
<dbReference type="SUPFAM" id="SSF55816">
    <property type="entry name" value="5'-nucleotidase (syn. UDP-sugar hydrolase), C-terminal domain"/>
    <property type="match status" value="1"/>
</dbReference>
<dbReference type="Proteomes" id="UP001223743">
    <property type="component" value="Unassembled WGS sequence"/>
</dbReference>
<evidence type="ECO:0000259" key="3">
    <source>
        <dbReference type="Pfam" id="PF00149"/>
    </source>
</evidence>
<protein>
    <submittedName>
        <fullName evidence="5">2',3'-cyclic-nucleotide 2'-phosphodiesterase (5'-nucleotidase family)</fullName>
    </submittedName>
</protein>
<dbReference type="Gene3D" id="3.90.780.10">
    <property type="entry name" value="5'-Nucleotidase, C-terminal domain"/>
    <property type="match status" value="1"/>
</dbReference>
<evidence type="ECO:0000256" key="2">
    <source>
        <dbReference type="RuleBase" id="RU362119"/>
    </source>
</evidence>
<dbReference type="PRINTS" id="PR01607">
    <property type="entry name" value="APYRASEFAMLY"/>
</dbReference>
<comment type="similarity">
    <text evidence="2">Belongs to the 5'-nucleotidase family.</text>
</comment>
<dbReference type="SUPFAM" id="SSF56300">
    <property type="entry name" value="Metallo-dependent phosphatases"/>
    <property type="match status" value="1"/>
</dbReference>
<dbReference type="InterPro" id="IPR036907">
    <property type="entry name" value="5'-Nucleotdase_C_sf"/>
</dbReference>
<sequence>MIALATIRPAGALLAALLATALPAAALAETVTLRFVQTNDIDRMEEEKGRGGFARVAAVVEAERAKGPTFFVHSGDTLSPSLLSGIDKGAHIVDILNQMGVAVMTPGNHEFDLGKANFETRIGEAKFPVVTSNMREPDGSQPPNTIDTKMVEVDGIKIGFYGLTTEDTPIVSSPGDMVFNSSIETAKARAKALREAGADLVVGVVHTPLSVDIALTRGHAGDLILSGHDEHLLAFFDGKTVLTESGSQGDSVVVTTVSVDKTEKDGKTSVSWTPHFTIVDTATVTPDPKIAAVVKGYQDKLDAELKVDIGTSETALDSRRATVRGEEAAIGNLIADAMRAATGADVAITNGGGIRADREYPAGTVLTRADIFAELPFGNKTVKLEVTGAELKGALVNGFSQADMGGGRFPQVSGLAVEVDLSKRPSERVLSVTVGGKPLDPAATYTLATNDFMAGGGDGYTVFRDAKVLLGPIDAQLMASQVIDYVAAEKTIAPKVEGRIVEK</sequence>
<feature type="chain" id="PRO_5044958736" evidence="2">
    <location>
        <begin position="29"/>
        <end position="503"/>
    </location>
</feature>
<feature type="domain" description="5'-Nucleotidase C-terminal" evidence="4">
    <location>
        <begin position="309"/>
        <end position="464"/>
    </location>
</feature>
<dbReference type="InterPro" id="IPR029052">
    <property type="entry name" value="Metallo-depent_PP-like"/>
</dbReference>
<dbReference type="EMBL" id="JAUSWJ010000001">
    <property type="protein sequence ID" value="MDQ0517473.1"/>
    <property type="molecule type" value="Genomic_DNA"/>
</dbReference>
<evidence type="ECO:0000313" key="6">
    <source>
        <dbReference type="Proteomes" id="UP001223743"/>
    </source>
</evidence>
<dbReference type="PANTHER" id="PTHR11575">
    <property type="entry name" value="5'-NUCLEOTIDASE-RELATED"/>
    <property type="match status" value="1"/>
</dbReference>
<proteinExistence type="inferred from homology"/>
<keyword evidence="2" id="KW-0547">Nucleotide-binding</keyword>
<keyword evidence="6" id="KW-1185">Reference proteome</keyword>
<comment type="caution">
    <text evidence="5">The sequence shown here is derived from an EMBL/GenBank/DDBJ whole genome shotgun (WGS) entry which is preliminary data.</text>
</comment>
<dbReference type="InterPro" id="IPR006179">
    <property type="entry name" value="5_nucleotidase/apyrase"/>
</dbReference>
<feature type="signal peptide" evidence="2">
    <location>
        <begin position="1"/>
        <end position="28"/>
    </location>
</feature>
<feature type="domain" description="Calcineurin-like phosphoesterase" evidence="3">
    <location>
        <begin position="33"/>
        <end position="229"/>
    </location>
</feature>
<evidence type="ECO:0000259" key="4">
    <source>
        <dbReference type="Pfam" id="PF02872"/>
    </source>
</evidence>
<keyword evidence="1 2" id="KW-0732">Signal</keyword>
<dbReference type="Pfam" id="PF02872">
    <property type="entry name" value="5_nucleotid_C"/>
    <property type="match status" value="1"/>
</dbReference>
<evidence type="ECO:0000256" key="1">
    <source>
        <dbReference type="ARBA" id="ARBA00022729"/>
    </source>
</evidence>
<dbReference type="Pfam" id="PF00149">
    <property type="entry name" value="Metallophos"/>
    <property type="match status" value="1"/>
</dbReference>
<accession>A0ABU0M972</accession>
<dbReference type="RefSeq" id="WP_266283206.1">
    <property type="nucleotide sequence ID" value="NZ_JAPKNF010000002.1"/>
</dbReference>
<dbReference type="PANTHER" id="PTHR11575:SF24">
    <property type="entry name" value="5'-NUCLEOTIDASE"/>
    <property type="match status" value="1"/>
</dbReference>
<gene>
    <name evidence="5" type="ORF">QO015_003086</name>
</gene>
<name>A0ABU0M972_9HYPH</name>
<organism evidence="5 6">
    <name type="scientific">Kaistia geumhonensis</name>
    <dbReference type="NCBI Taxonomy" id="410839"/>
    <lineage>
        <taxon>Bacteria</taxon>
        <taxon>Pseudomonadati</taxon>
        <taxon>Pseudomonadota</taxon>
        <taxon>Alphaproteobacteria</taxon>
        <taxon>Hyphomicrobiales</taxon>
        <taxon>Kaistiaceae</taxon>
        <taxon>Kaistia</taxon>
    </lineage>
</organism>
<dbReference type="InterPro" id="IPR008334">
    <property type="entry name" value="5'-Nucleotdase_C"/>
</dbReference>